<feature type="transmembrane region" description="Helical" evidence="1">
    <location>
        <begin position="280"/>
        <end position="302"/>
    </location>
</feature>
<gene>
    <name evidence="2" type="ORF">KDA_10660</name>
</gene>
<sequence length="324" mass="36331">MRHEKINDIITLVIESTDERTSVMNWLYYHLGQRYQQPVVVVLPPDAVFRRPGDLRELQQATAQHNARLVLVIEGNERLRLWARRHGFTVYSMVETCHKALHQQGNPPSWPSFSDGPQPQSDLRTVIEQSPVTSFTGPWNSYEQTDDGTKGETYHSAMAEVAVANLRRPSGQFSPVGRPEYRSSQTMLAERPFTPRVTEPLDRLPAYGSIRGGQRIREVRARTTVALVEKEHEAPFLPVAEFSLHIPVPAEETGKVAAISTPGAPSPLRTHFQQLQQDKLLLFLVALVILGILGGVGFSYLLQVVHSTQSHQVPVSLLQTVWGI</sequence>
<evidence type="ECO:0000313" key="3">
    <source>
        <dbReference type="Proteomes" id="UP000287171"/>
    </source>
</evidence>
<name>A0A402B2K1_9CHLR</name>
<evidence type="ECO:0000256" key="1">
    <source>
        <dbReference type="SAM" id="Phobius"/>
    </source>
</evidence>
<evidence type="ECO:0000313" key="2">
    <source>
        <dbReference type="EMBL" id="GCE25582.1"/>
    </source>
</evidence>
<dbReference type="RefSeq" id="WP_126626147.1">
    <property type="nucleotide sequence ID" value="NZ_BIFT01000001.1"/>
</dbReference>
<keyword evidence="3" id="KW-1185">Reference proteome</keyword>
<accession>A0A402B2K1</accession>
<dbReference type="AlphaFoldDB" id="A0A402B2K1"/>
<protein>
    <submittedName>
        <fullName evidence="2">Uncharacterized protein</fullName>
    </submittedName>
</protein>
<proteinExistence type="predicted"/>
<dbReference type="OrthoDB" id="152707at2"/>
<organism evidence="2 3">
    <name type="scientific">Dictyobacter alpinus</name>
    <dbReference type="NCBI Taxonomy" id="2014873"/>
    <lineage>
        <taxon>Bacteria</taxon>
        <taxon>Bacillati</taxon>
        <taxon>Chloroflexota</taxon>
        <taxon>Ktedonobacteria</taxon>
        <taxon>Ktedonobacterales</taxon>
        <taxon>Dictyobacteraceae</taxon>
        <taxon>Dictyobacter</taxon>
    </lineage>
</organism>
<dbReference type="Proteomes" id="UP000287171">
    <property type="component" value="Unassembled WGS sequence"/>
</dbReference>
<keyword evidence="1" id="KW-1133">Transmembrane helix</keyword>
<reference evidence="3" key="1">
    <citation type="submission" date="2018-12" db="EMBL/GenBank/DDBJ databases">
        <title>Tengunoibacter tsumagoiensis gen. nov., sp. nov., Dictyobacter kobayashii sp. nov., D. alpinus sp. nov., and D. joshuensis sp. nov. and description of Dictyobacteraceae fam. nov. within the order Ktedonobacterales isolated from Tengu-no-mugimeshi.</title>
        <authorList>
            <person name="Wang C.M."/>
            <person name="Zheng Y."/>
            <person name="Sakai Y."/>
            <person name="Toyoda A."/>
            <person name="Minakuchi Y."/>
            <person name="Abe K."/>
            <person name="Yokota A."/>
            <person name="Yabe S."/>
        </authorList>
    </citation>
    <scope>NUCLEOTIDE SEQUENCE [LARGE SCALE GENOMIC DNA]</scope>
    <source>
        <strain evidence="3">Uno16</strain>
    </source>
</reference>
<comment type="caution">
    <text evidence="2">The sequence shown here is derived from an EMBL/GenBank/DDBJ whole genome shotgun (WGS) entry which is preliminary data.</text>
</comment>
<keyword evidence="1" id="KW-0472">Membrane</keyword>
<dbReference type="EMBL" id="BIFT01000001">
    <property type="protein sequence ID" value="GCE25582.1"/>
    <property type="molecule type" value="Genomic_DNA"/>
</dbReference>
<keyword evidence="1" id="KW-0812">Transmembrane</keyword>